<feature type="region of interest" description="Disordered" evidence="5">
    <location>
        <begin position="136"/>
        <end position="274"/>
    </location>
</feature>
<reference evidence="7" key="1">
    <citation type="submission" date="2023-02" db="EMBL/GenBank/DDBJ databases">
        <title>Mating type loci evolution in Malassezia.</title>
        <authorList>
            <person name="Coelho M.A."/>
        </authorList>
    </citation>
    <scope>NUCLEOTIDE SEQUENCE</scope>
    <source>
        <strain evidence="7">CBS 14136</strain>
    </source>
</reference>
<name>A0AAF0F8D5_9BASI</name>
<evidence type="ECO:0000256" key="5">
    <source>
        <dbReference type="SAM" id="MobiDB-lite"/>
    </source>
</evidence>
<evidence type="ECO:0000259" key="6">
    <source>
        <dbReference type="SMART" id="SM01313"/>
    </source>
</evidence>
<sequence>MAVATFREQFSAALRSRNPGFEYASHLKVYEFADEKTASSFKTRYLLLAQTSDHRSAMLFKAKRNANGTFSIGKEWDVALVREIELQPDMFVKITLARSYRWQADKSQDPVGFLEAICTAVKEISGNVPNCIGWKPQTNTTRRQDQPGPTLPAHVSNITPSTSQSIPQLAPTAASPSRSLVEPSRPLASPALDISAVSPHRSMTKVASPQRSTAQAVVEAPATPVKARHDLSSLAPRLSPAPVSANASPSRSIPSHASTSKTSASTNNGPSKQADYAQSDLALFNPALEGVISFKTNKTESIDMGLPTKSQGRLERPAITIPPSTSEITAMRSQGVKENATLTHVEEMLEGFEWKASTWSLGGRSSHDKTGTADVIEGRLMEELAALESSNIHAMIESDDRVLQILQSMDGALGYLDQLDANIASYKRELNARADDIAFIESQNRGLQVQTSNQRILLQEIEAMIAKDNLDHDTLSKLANVNVNAATDITQIELAATTLYKGILQTRPDRHMHQPSTELNAMVERLRQYETIANQFCSRMVGGAAKEFEREVRETLADSVELQQTSAPNATIPPHTRLEQTAGKYCGLMLFMRETSSRFFEQLSNVYLQSAAALYQTELQRVFQAWRQQLSDNKIEQDRGSLIERSGVSKGSERRTPPWEAMQRIYASVVARLQDEQAFMSDLLHINNSNLTFADYMDLEPHYRHRAVITSTVSPNDSGADMTNVLSQIFAALMSELDNFVSAVGRLDRIFVVGILSETERVVRASVPHAISEFLKHSLSRALTHMQTELARLVNDHIQAIEQTKLSVKKRSGIVPFVRTFLDFSRKLEAQLVDADDLPVRMAANDGYERIGRAIFMTLQSMPSMAAAGGDEDKNQLNHQIILIENMYYVQTRIKPGMPPNPALAQILDQAQSVFGFALNGYVQSVLRRSLGKMMNFCGGIESLLQTTPANEITLHGTYSKSAAKKLVREYSAKDVRKAIEALSKRVQKHFNDEDDSSSGSQSEVFDRDEAAKVLAHVWQALEPEDGNHL</sequence>
<dbReference type="Pfam" id="PF09763">
    <property type="entry name" value="Sec3_CC"/>
    <property type="match status" value="1"/>
</dbReference>
<dbReference type="GO" id="GO:0005546">
    <property type="term" value="F:phosphatidylinositol-4,5-bisphosphate binding"/>
    <property type="evidence" value="ECO:0007669"/>
    <property type="project" value="TreeGrafter"/>
</dbReference>
<evidence type="ECO:0000256" key="4">
    <source>
        <dbReference type="ARBA" id="ARBA00023054"/>
    </source>
</evidence>
<dbReference type="EMBL" id="CP118375">
    <property type="protein sequence ID" value="WFD42279.1"/>
    <property type="molecule type" value="Genomic_DNA"/>
</dbReference>
<keyword evidence="8" id="KW-1185">Reference proteome</keyword>
<protein>
    <recommendedName>
        <fullName evidence="6">Exocyst complex component Sec3 PIP2-binding N-terminal domain-containing protein</fullName>
    </recommendedName>
</protein>
<dbReference type="GO" id="GO:0006893">
    <property type="term" value="P:Golgi to plasma membrane transport"/>
    <property type="evidence" value="ECO:0007669"/>
    <property type="project" value="TreeGrafter"/>
</dbReference>
<comment type="similarity">
    <text evidence="1">Belongs to the SEC3 family.</text>
</comment>
<keyword evidence="3" id="KW-0268">Exocytosis</keyword>
<accession>A0AAF0F8D5</accession>
<dbReference type="Gene3D" id="2.30.29.90">
    <property type="match status" value="1"/>
</dbReference>
<dbReference type="Pfam" id="PF15277">
    <property type="entry name" value="Sec3-PIP2_bind"/>
    <property type="match status" value="1"/>
</dbReference>
<dbReference type="PANTHER" id="PTHR16092:SF14">
    <property type="entry name" value="EXOCYST COMPLEX COMPONENT 1 ISOFORM X1"/>
    <property type="match status" value="1"/>
</dbReference>
<dbReference type="SMART" id="SM01313">
    <property type="entry name" value="Sec3-PIP2_bind"/>
    <property type="match status" value="1"/>
</dbReference>
<feature type="compositionally biased region" description="Polar residues" evidence="5">
    <location>
        <begin position="205"/>
        <end position="215"/>
    </location>
</feature>
<evidence type="ECO:0000313" key="7">
    <source>
        <dbReference type="EMBL" id="WFD42279.1"/>
    </source>
</evidence>
<dbReference type="GO" id="GO:0000145">
    <property type="term" value="C:exocyst"/>
    <property type="evidence" value="ECO:0007669"/>
    <property type="project" value="InterPro"/>
</dbReference>
<feature type="compositionally biased region" description="Polar residues" evidence="5">
    <location>
        <begin position="156"/>
        <end position="167"/>
    </location>
</feature>
<evidence type="ECO:0000256" key="1">
    <source>
        <dbReference type="ARBA" id="ARBA00006518"/>
    </source>
</evidence>
<dbReference type="PANTHER" id="PTHR16092">
    <property type="entry name" value="SEC3/SYNTAXIN-RELATED"/>
    <property type="match status" value="1"/>
</dbReference>
<dbReference type="InterPro" id="IPR019160">
    <property type="entry name" value="Sec3_CC"/>
</dbReference>
<gene>
    <name evidence="7" type="ORF">MPSI1_000920</name>
</gene>
<feature type="domain" description="Exocyst complex component Sec3 PIP2-binding N-terminal" evidence="6">
    <location>
        <begin position="39"/>
        <end position="124"/>
    </location>
</feature>
<evidence type="ECO:0000313" key="8">
    <source>
        <dbReference type="Proteomes" id="UP001214628"/>
    </source>
</evidence>
<dbReference type="InterPro" id="IPR028258">
    <property type="entry name" value="Sec3-PIP2_bind"/>
</dbReference>
<feature type="compositionally biased region" description="Low complexity" evidence="5">
    <location>
        <begin position="240"/>
        <end position="266"/>
    </location>
</feature>
<keyword evidence="4" id="KW-0175">Coiled coil</keyword>
<dbReference type="Proteomes" id="UP001214628">
    <property type="component" value="Chromosome 1"/>
</dbReference>
<dbReference type="AlphaFoldDB" id="A0AAF0F8D5"/>
<keyword evidence="2" id="KW-0813">Transport</keyword>
<evidence type="ECO:0000256" key="3">
    <source>
        <dbReference type="ARBA" id="ARBA00022483"/>
    </source>
</evidence>
<evidence type="ECO:0000256" key="2">
    <source>
        <dbReference type="ARBA" id="ARBA00022448"/>
    </source>
</evidence>
<organism evidence="7 8">
    <name type="scientific">Malassezia psittaci</name>
    <dbReference type="NCBI Taxonomy" id="1821823"/>
    <lineage>
        <taxon>Eukaryota</taxon>
        <taxon>Fungi</taxon>
        <taxon>Dikarya</taxon>
        <taxon>Basidiomycota</taxon>
        <taxon>Ustilaginomycotina</taxon>
        <taxon>Malasseziomycetes</taxon>
        <taxon>Malasseziales</taxon>
        <taxon>Malasseziaceae</taxon>
        <taxon>Malassezia</taxon>
    </lineage>
</organism>
<dbReference type="GO" id="GO:0005886">
    <property type="term" value="C:plasma membrane"/>
    <property type="evidence" value="ECO:0007669"/>
    <property type="project" value="TreeGrafter"/>
</dbReference>
<dbReference type="Pfam" id="PF20654">
    <property type="entry name" value="Sec3_C-term"/>
    <property type="match status" value="1"/>
</dbReference>
<dbReference type="GO" id="GO:0006887">
    <property type="term" value="P:exocytosis"/>
    <property type="evidence" value="ECO:0007669"/>
    <property type="project" value="UniProtKB-KW"/>
</dbReference>
<proteinExistence type="inferred from homology"/>
<dbReference type="InterPro" id="IPR048628">
    <property type="entry name" value="Sec3_C"/>
</dbReference>